<feature type="domain" description="Protein kinase" evidence="6">
    <location>
        <begin position="1"/>
        <end position="446"/>
    </location>
</feature>
<keyword evidence="5" id="KW-1133">Transmembrane helix</keyword>
<keyword evidence="8" id="KW-1185">Reference proteome</keyword>
<evidence type="ECO:0000313" key="7">
    <source>
        <dbReference type="EMBL" id="MFI1966743.1"/>
    </source>
</evidence>
<evidence type="ECO:0000256" key="2">
    <source>
        <dbReference type="ARBA" id="ARBA00022741"/>
    </source>
</evidence>
<dbReference type="Gene3D" id="1.10.510.10">
    <property type="entry name" value="Transferase(Phosphotransferase) domain 1"/>
    <property type="match status" value="2"/>
</dbReference>
<sequence>MNDYAGRVLADRYRLPRTPRSDAPYEPVETRAYDTYSGQEVHVRQVPLPEVVEAEVVGAEAIGDGGVGDARAYGARPGSAAGGGDPAVRRAIEAVKAAAALPDHPRLGQVFDVFADGGSLWIVSELLRARPLAALLAERPLPPHRAAEVAADLLAALRTVHAHGWTHGNITPHTVLICDDGRAILTGLGVGAAQEALCGYDPLPRAAGAAPEVEPGGEPAAGAAAGSALGTAPGRRREPGGGRGREGRAGEGAVRHGLPVPRVGDGAADGPAGSQHAEGGAVWGAGGEVARGVARREAPASGEGPVSGAGPAGSCGGPRTPLAAERAREARMVVVGALAERWAPEVAGRAYADGELRPGVGAAADFWALGVLLFRAVQGRGPYPEESAAELVELVRTRAAVFADSCGPLRPVVESLLRQDPDERPGAGELGGRLAAIVREAPEPELGRRTVTLPSLGSGEAADPRRLPIVRRRGELVRRRSRAGGAPHGRHRRGAPARKDATAVGGTAVGRRSVPVGGERRSARAAAESGSFGEPEAFAPVRMPKSGRPGAAARGRTPRGLGRTLVGLVLLAMIAAIAYAVLFMPKAGDRAGAAGATGAPDASTPASGRGPDATQPQSAVPPDLADGFALRQDPAGFALAVRDDWRRRGENDRGQIRYLGGDHELIVVPGRDSVRDFGGDPLAYQQDGERELAAFREAQWSSASGLRRIDVGRTAMAEGTFTWKDSSGRRVYARNLAMIVGGRYHLLLAIGPDGERDAVDRFYEQAADTYRPTAS</sequence>
<evidence type="ECO:0000256" key="4">
    <source>
        <dbReference type="SAM" id="MobiDB-lite"/>
    </source>
</evidence>
<reference evidence="7 8" key="1">
    <citation type="submission" date="2024-10" db="EMBL/GenBank/DDBJ databases">
        <title>The Natural Products Discovery Center: Release of the First 8490 Sequenced Strains for Exploring Actinobacteria Biosynthetic Diversity.</title>
        <authorList>
            <person name="Kalkreuter E."/>
            <person name="Kautsar S.A."/>
            <person name="Yang D."/>
            <person name="Bader C.D."/>
            <person name="Teijaro C.N."/>
            <person name="Fluegel L."/>
            <person name="Davis C.M."/>
            <person name="Simpson J.R."/>
            <person name="Lauterbach L."/>
            <person name="Steele A.D."/>
            <person name="Gui C."/>
            <person name="Meng S."/>
            <person name="Li G."/>
            <person name="Viehrig K."/>
            <person name="Ye F."/>
            <person name="Su P."/>
            <person name="Kiefer A.F."/>
            <person name="Nichols A."/>
            <person name="Cepeda A.J."/>
            <person name="Yan W."/>
            <person name="Fan B."/>
            <person name="Jiang Y."/>
            <person name="Adhikari A."/>
            <person name="Zheng C.-J."/>
            <person name="Schuster L."/>
            <person name="Cowan T.M."/>
            <person name="Smanski M.J."/>
            <person name="Chevrette M.G."/>
            <person name="De Carvalho L.P.S."/>
            <person name="Shen B."/>
        </authorList>
    </citation>
    <scope>NUCLEOTIDE SEQUENCE [LARGE SCALE GENOMIC DNA]</scope>
    <source>
        <strain evidence="7 8">NPDC020327</strain>
    </source>
</reference>
<evidence type="ECO:0000313" key="8">
    <source>
        <dbReference type="Proteomes" id="UP001611548"/>
    </source>
</evidence>
<accession>A0ABW7UVW6</accession>
<name>A0ABW7UVW6_9ACTN</name>
<gene>
    <name evidence="7" type="ORF">ACH429_21960</name>
</gene>
<feature type="compositionally biased region" description="Low complexity" evidence="4">
    <location>
        <begin position="590"/>
        <end position="607"/>
    </location>
</feature>
<evidence type="ECO:0000259" key="6">
    <source>
        <dbReference type="PROSITE" id="PS50011"/>
    </source>
</evidence>
<evidence type="ECO:0000256" key="3">
    <source>
        <dbReference type="ARBA" id="ARBA00022840"/>
    </source>
</evidence>
<organism evidence="7 8">
    <name type="scientific">Streptomyces pathocidini</name>
    <dbReference type="NCBI Taxonomy" id="1650571"/>
    <lineage>
        <taxon>Bacteria</taxon>
        <taxon>Bacillati</taxon>
        <taxon>Actinomycetota</taxon>
        <taxon>Actinomycetes</taxon>
        <taxon>Kitasatosporales</taxon>
        <taxon>Streptomycetaceae</taxon>
        <taxon>Streptomyces</taxon>
    </lineage>
</organism>
<keyword evidence="3" id="KW-0067">ATP-binding</keyword>
<dbReference type="InterPro" id="IPR011009">
    <property type="entry name" value="Kinase-like_dom_sf"/>
</dbReference>
<feature type="compositionally biased region" description="Low complexity" evidence="4">
    <location>
        <begin position="524"/>
        <end position="534"/>
    </location>
</feature>
<comment type="caution">
    <text evidence="7">The sequence shown here is derived from an EMBL/GenBank/DDBJ whole genome shotgun (WGS) entry which is preliminary data.</text>
</comment>
<dbReference type="PANTHER" id="PTHR45832:SF22">
    <property type="entry name" value="SERINE_THREONINE-PROTEIN KINASE SAMKA-RELATED"/>
    <property type="match status" value="1"/>
</dbReference>
<feature type="region of interest" description="Disordered" evidence="4">
    <location>
        <begin position="208"/>
        <end position="321"/>
    </location>
</feature>
<feature type="compositionally biased region" description="Low complexity" evidence="4">
    <location>
        <begin position="208"/>
        <end position="233"/>
    </location>
</feature>
<feature type="compositionally biased region" description="Basic and acidic residues" evidence="4">
    <location>
        <begin position="235"/>
        <end position="249"/>
    </location>
</feature>
<dbReference type="SUPFAM" id="SSF56112">
    <property type="entry name" value="Protein kinase-like (PK-like)"/>
    <property type="match status" value="1"/>
</dbReference>
<keyword evidence="7" id="KW-0808">Transferase</keyword>
<dbReference type="RefSeq" id="WP_398719254.1">
    <property type="nucleotide sequence ID" value="NZ_JBIRWE010000011.1"/>
</dbReference>
<dbReference type="InterPro" id="IPR000719">
    <property type="entry name" value="Prot_kinase_dom"/>
</dbReference>
<comment type="similarity">
    <text evidence="1">Belongs to the protein kinase superfamily. STE Ser/Thr protein kinase family. STE20 subfamily.</text>
</comment>
<proteinExistence type="inferred from homology"/>
<feature type="compositionally biased region" description="Low complexity" evidence="4">
    <location>
        <begin position="547"/>
        <end position="559"/>
    </location>
</feature>
<dbReference type="InterPro" id="IPR051931">
    <property type="entry name" value="PAK3-like"/>
</dbReference>
<evidence type="ECO:0000256" key="5">
    <source>
        <dbReference type="SAM" id="Phobius"/>
    </source>
</evidence>
<dbReference type="PROSITE" id="PS50011">
    <property type="entry name" value="PROTEIN_KINASE_DOM"/>
    <property type="match status" value="1"/>
</dbReference>
<dbReference type="EMBL" id="JBIRWE010000011">
    <property type="protein sequence ID" value="MFI1966743.1"/>
    <property type="molecule type" value="Genomic_DNA"/>
</dbReference>
<evidence type="ECO:0000256" key="1">
    <source>
        <dbReference type="ARBA" id="ARBA00008874"/>
    </source>
</evidence>
<feature type="transmembrane region" description="Helical" evidence="5">
    <location>
        <begin position="565"/>
        <end position="584"/>
    </location>
</feature>
<keyword evidence="7" id="KW-0723">Serine/threonine-protein kinase</keyword>
<protein>
    <submittedName>
        <fullName evidence="7">Serine/threonine protein kinase</fullName>
    </submittedName>
</protein>
<keyword evidence="2" id="KW-0547">Nucleotide-binding</keyword>
<dbReference type="PANTHER" id="PTHR45832">
    <property type="entry name" value="SERINE/THREONINE-PROTEIN KINASE SAMKA-RELATED-RELATED"/>
    <property type="match status" value="1"/>
</dbReference>
<dbReference type="GO" id="GO:0004674">
    <property type="term" value="F:protein serine/threonine kinase activity"/>
    <property type="evidence" value="ECO:0007669"/>
    <property type="project" value="UniProtKB-KW"/>
</dbReference>
<keyword evidence="7" id="KW-0418">Kinase</keyword>
<keyword evidence="5" id="KW-0472">Membrane</keyword>
<feature type="region of interest" description="Disordered" evidence="4">
    <location>
        <begin position="478"/>
        <end position="559"/>
    </location>
</feature>
<keyword evidence="5" id="KW-0812">Transmembrane</keyword>
<feature type="compositionally biased region" description="Gly residues" evidence="4">
    <location>
        <begin position="305"/>
        <end position="316"/>
    </location>
</feature>
<dbReference type="Proteomes" id="UP001611548">
    <property type="component" value="Unassembled WGS sequence"/>
</dbReference>
<dbReference type="SMART" id="SM00220">
    <property type="entry name" value="S_TKc"/>
    <property type="match status" value="1"/>
</dbReference>
<feature type="region of interest" description="Disordered" evidence="4">
    <location>
        <begin position="590"/>
        <end position="626"/>
    </location>
</feature>